<evidence type="ECO:0000256" key="10">
    <source>
        <dbReference type="ARBA" id="ARBA00022781"/>
    </source>
</evidence>
<dbReference type="InterPro" id="IPR006534">
    <property type="entry name" value="P-type_ATPase_IIIA"/>
</dbReference>
<dbReference type="SUPFAM" id="SSF81653">
    <property type="entry name" value="Calcium ATPase, transduction domain A"/>
    <property type="match status" value="1"/>
</dbReference>
<feature type="transmembrane region" description="Helical" evidence="18">
    <location>
        <begin position="66"/>
        <end position="89"/>
    </location>
</feature>
<dbReference type="GO" id="GO:0120029">
    <property type="term" value="P:proton export across plasma membrane"/>
    <property type="evidence" value="ECO:0007669"/>
    <property type="project" value="UniProtKB-UniRule"/>
</dbReference>
<dbReference type="InterPro" id="IPR023299">
    <property type="entry name" value="ATPase_P-typ_cyto_dom_N"/>
</dbReference>
<dbReference type="Gene3D" id="3.40.1110.10">
    <property type="entry name" value="Calcium-transporting ATPase, cytoplasmic domain N"/>
    <property type="match status" value="1"/>
</dbReference>
<keyword evidence="10 18" id="KW-0375">Hydrogen ion transport</keyword>
<keyword evidence="16 18" id="KW-0472">Membrane</keyword>
<dbReference type="FunFam" id="3.40.1110.10:FF:000004">
    <property type="entry name" value="Plasma membrane ATPase"/>
    <property type="match status" value="1"/>
</dbReference>
<dbReference type="InterPro" id="IPR001757">
    <property type="entry name" value="P_typ_ATPase"/>
</dbReference>
<organism evidence="20 21">
    <name type="scientific">Striga asiatica</name>
    <name type="common">Asiatic witchweed</name>
    <name type="synonym">Buchnera asiatica</name>
    <dbReference type="NCBI Taxonomy" id="4170"/>
    <lineage>
        <taxon>Eukaryota</taxon>
        <taxon>Viridiplantae</taxon>
        <taxon>Streptophyta</taxon>
        <taxon>Embryophyta</taxon>
        <taxon>Tracheophyta</taxon>
        <taxon>Spermatophyta</taxon>
        <taxon>Magnoliopsida</taxon>
        <taxon>eudicotyledons</taxon>
        <taxon>Gunneridae</taxon>
        <taxon>Pentapetalae</taxon>
        <taxon>asterids</taxon>
        <taxon>lamiids</taxon>
        <taxon>Lamiales</taxon>
        <taxon>Orobanchaceae</taxon>
        <taxon>Buchnereae</taxon>
        <taxon>Striga</taxon>
    </lineage>
</organism>
<dbReference type="InterPro" id="IPR008250">
    <property type="entry name" value="ATPase_P-typ_transduc_dom_A_sf"/>
</dbReference>
<dbReference type="InterPro" id="IPR004014">
    <property type="entry name" value="ATPase_P-typ_cation-transptr_N"/>
</dbReference>
<dbReference type="CDD" id="cd02076">
    <property type="entry name" value="P-type_ATPase_H"/>
    <property type="match status" value="1"/>
</dbReference>
<reference evidence="21" key="1">
    <citation type="journal article" date="2019" name="Curr. Biol.">
        <title>Genome Sequence of Striga asiatica Provides Insight into the Evolution of Plant Parasitism.</title>
        <authorList>
            <person name="Yoshida S."/>
            <person name="Kim S."/>
            <person name="Wafula E.K."/>
            <person name="Tanskanen J."/>
            <person name="Kim Y.M."/>
            <person name="Honaas L."/>
            <person name="Yang Z."/>
            <person name="Spallek T."/>
            <person name="Conn C.E."/>
            <person name="Ichihashi Y."/>
            <person name="Cheong K."/>
            <person name="Cui S."/>
            <person name="Der J.P."/>
            <person name="Gundlach H."/>
            <person name="Jiao Y."/>
            <person name="Hori C."/>
            <person name="Ishida J.K."/>
            <person name="Kasahara H."/>
            <person name="Kiba T."/>
            <person name="Kim M.S."/>
            <person name="Koo N."/>
            <person name="Laohavisit A."/>
            <person name="Lee Y.H."/>
            <person name="Lumba S."/>
            <person name="McCourt P."/>
            <person name="Mortimer J.C."/>
            <person name="Mutuku J.M."/>
            <person name="Nomura T."/>
            <person name="Sasaki-Sekimoto Y."/>
            <person name="Seto Y."/>
            <person name="Wang Y."/>
            <person name="Wakatake T."/>
            <person name="Sakakibara H."/>
            <person name="Demura T."/>
            <person name="Yamaguchi S."/>
            <person name="Yoneyama K."/>
            <person name="Manabe R.I."/>
            <person name="Nelson D.C."/>
            <person name="Schulman A.H."/>
            <person name="Timko M.P."/>
            <person name="dePamphilis C.W."/>
            <person name="Choi D."/>
            <person name="Shirasu K."/>
        </authorList>
    </citation>
    <scope>NUCLEOTIDE SEQUENCE [LARGE SCALE GENOMIC DNA]</scope>
    <source>
        <strain evidence="21">cv. UVA1</strain>
    </source>
</reference>
<evidence type="ECO:0000259" key="19">
    <source>
        <dbReference type="SMART" id="SM00831"/>
    </source>
</evidence>
<evidence type="ECO:0000313" key="21">
    <source>
        <dbReference type="Proteomes" id="UP000325081"/>
    </source>
</evidence>
<dbReference type="Pfam" id="PF13246">
    <property type="entry name" value="Cation_ATPase"/>
    <property type="match status" value="1"/>
</dbReference>
<dbReference type="Gene3D" id="1.20.1110.10">
    <property type="entry name" value="Calcium-transporting ATPase, transmembrane domain"/>
    <property type="match status" value="3"/>
</dbReference>
<dbReference type="SUPFAM" id="SSF81665">
    <property type="entry name" value="Calcium ATPase, transmembrane domain M"/>
    <property type="match status" value="1"/>
</dbReference>
<dbReference type="Pfam" id="PF00690">
    <property type="entry name" value="Cation_ATPase_N"/>
    <property type="match status" value="1"/>
</dbReference>
<keyword evidence="11 18" id="KW-0067">ATP-binding</keyword>
<feature type="transmembrane region" description="Helical" evidence="18">
    <location>
        <begin position="282"/>
        <end position="304"/>
    </location>
</feature>
<comment type="function">
    <text evidence="1">The plasma membrane ATPase of plants and fungi is a hydrogen ion pump. The proton gradient it generates drives the active transport of nutrients by H(+)-symport. The resulting external acidification and/or internal alkinization may mediate growth responses.</text>
</comment>
<evidence type="ECO:0000256" key="16">
    <source>
        <dbReference type="ARBA" id="ARBA00023136"/>
    </source>
</evidence>
<dbReference type="InterPro" id="IPR018303">
    <property type="entry name" value="ATPase_P-typ_P_site"/>
</dbReference>
<dbReference type="GO" id="GO:0005524">
    <property type="term" value="F:ATP binding"/>
    <property type="evidence" value="ECO:0007669"/>
    <property type="project" value="UniProtKB-UniRule"/>
</dbReference>
<proteinExistence type="inferred from homology"/>
<sequence length="899" mass="99450">MGGDKGLSLEEIKNETVDLEKVPIEEVFEQLKCTREGLSSDEGANRLQIFGPNKLEEKKESKLLKFLGFMWNPLSWVMEAAALMAIVLANGGGKPPDWQDFVGIVCLLVINSTISFIEENNAGNAAAALMAGLAPKTKVLRDGRWSEQEASILVPGDIISIKLGDIIPADARLLEGDPLKVDQSALTGESLPVTKNPHDEVFSGSTCKQGEIEAVVIATGVHTFFGKAAHLVDSTNQVGHFQKVLTAIGNFCICSIAVGMLTEIIVMYPIQHREYRKGIDNLLVLLIGGIPIAMPTVLSVTMAIGSHRLSQQGAITKRMTAIEEMAGMDVLCSDKTGTLTLNKLTVDKSLIEVFAKGMDPEQVLLLAARASRTENQDAIDAAIVGTLADPKEARAGIREVHFFPFNPVDKRTALTYIDSNGNWHRASKGAPEQILTLCNCKEDLKKKVHSVIDKFAERGLRSLAVAYQELPEKSKDAPGAPWKFVGLLSLFDPPRHDSAETIRRALNLGVNVKMITEHKYEIVKKLQERKHIVGMTGDGVNDAPALKKADIGIAVADATDAARGASDIVLTEPGLSVIISAVLTSRAIFQRMKNYTIYAVSITIRIVFGFMFIALIWKFDFSPFMVLIIAILNDGTIMTISKDRVKPSPLPDSWKLKEIFATGIVLGGYLALMTVIFFWLMHKTDFFHDKFGVKNIRNSEDEMMAALYLQVSIVSQALIFVTRSRSWSFVERPGLLLVTAFVIAQLVATLIAVYANWGFARIKGCGWGWAGVIWIYSLVFYVPLDLMKFAIRYILSGKAWQNLYENKTAFTTKKDYGKEEREAQWALAQRTLHGLQTPQDTNLFNEKSSYRELSEIAEQAKRRAEIARLRELHTLKGHVESVVKLKGLDIETIQQHYTV</sequence>
<evidence type="ECO:0000256" key="18">
    <source>
        <dbReference type="RuleBase" id="RU362083"/>
    </source>
</evidence>
<dbReference type="Gene3D" id="6.10.140.890">
    <property type="match status" value="1"/>
</dbReference>
<evidence type="ECO:0000256" key="15">
    <source>
        <dbReference type="ARBA" id="ARBA00023065"/>
    </source>
</evidence>
<dbReference type="SMART" id="SM00831">
    <property type="entry name" value="Cation_ATPase_N"/>
    <property type="match status" value="1"/>
</dbReference>
<evidence type="ECO:0000256" key="2">
    <source>
        <dbReference type="ARBA" id="ARBA00004651"/>
    </source>
</evidence>
<dbReference type="FunFam" id="3.40.50.1000:FF:000211">
    <property type="entry name" value="Plasma membrane ATPase"/>
    <property type="match status" value="1"/>
</dbReference>
<dbReference type="Proteomes" id="UP000325081">
    <property type="component" value="Unassembled WGS sequence"/>
</dbReference>
<evidence type="ECO:0000256" key="5">
    <source>
        <dbReference type="ARBA" id="ARBA00022475"/>
    </source>
</evidence>
<feature type="transmembrane region" description="Helical" evidence="18">
    <location>
        <begin position="734"/>
        <end position="755"/>
    </location>
</feature>
<keyword evidence="13 18" id="KW-1278">Translocase</keyword>
<evidence type="ECO:0000256" key="7">
    <source>
        <dbReference type="ARBA" id="ARBA00022692"/>
    </source>
</evidence>
<dbReference type="AlphaFoldDB" id="A0A5A7R4L1"/>
<dbReference type="GO" id="GO:0016887">
    <property type="term" value="F:ATP hydrolysis activity"/>
    <property type="evidence" value="ECO:0007669"/>
    <property type="project" value="InterPro"/>
</dbReference>
<feature type="transmembrane region" description="Helical" evidence="18">
    <location>
        <begin position="101"/>
        <end position="117"/>
    </location>
</feature>
<keyword evidence="7 18" id="KW-0812">Transmembrane</keyword>
<dbReference type="InterPro" id="IPR023298">
    <property type="entry name" value="ATPase_P-typ_TM_dom_sf"/>
</dbReference>
<comment type="catalytic activity">
    <reaction evidence="17 18">
        <text>ATP + H2O + H(+)(in) = ADP + phosphate + 2 H(+)(out)</text>
        <dbReference type="Rhea" id="RHEA:20852"/>
        <dbReference type="ChEBI" id="CHEBI:15377"/>
        <dbReference type="ChEBI" id="CHEBI:15378"/>
        <dbReference type="ChEBI" id="CHEBI:30616"/>
        <dbReference type="ChEBI" id="CHEBI:43474"/>
        <dbReference type="ChEBI" id="CHEBI:456216"/>
        <dbReference type="EC" id="7.1.2.1"/>
    </reaction>
</comment>
<protein>
    <recommendedName>
        <fullName evidence="18">Plasma membrane ATPase</fullName>
        <ecNumber evidence="18">7.1.2.1</ecNumber>
    </recommendedName>
</protein>
<evidence type="ECO:0000256" key="6">
    <source>
        <dbReference type="ARBA" id="ARBA00022553"/>
    </source>
</evidence>
<dbReference type="NCBIfam" id="TIGR01494">
    <property type="entry name" value="ATPase_P-type"/>
    <property type="match status" value="2"/>
</dbReference>
<dbReference type="NCBIfam" id="TIGR01647">
    <property type="entry name" value="ATPase-IIIA_H"/>
    <property type="match status" value="1"/>
</dbReference>
<keyword evidence="4 18" id="KW-0813">Transport</keyword>
<feature type="transmembrane region" description="Helical" evidence="18">
    <location>
        <begin position="660"/>
        <end position="681"/>
    </location>
</feature>
<evidence type="ECO:0000256" key="1">
    <source>
        <dbReference type="ARBA" id="ARBA00003417"/>
    </source>
</evidence>
<keyword evidence="6" id="KW-0597">Phosphoprotein</keyword>
<accession>A0A5A7R4L1</accession>
<feature type="transmembrane region" description="Helical" evidence="18">
    <location>
        <begin position="595"/>
        <end position="617"/>
    </location>
</feature>
<feature type="domain" description="Cation-transporting P-type ATPase N-terminal" evidence="19">
    <location>
        <begin position="18"/>
        <end position="90"/>
    </location>
</feature>
<evidence type="ECO:0000256" key="8">
    <source>
        <dbReference type="ARBA" id="ARBA00022723"/>
    </source>
</evidence>
<feature type="transmembrane region" description="Helical" evidence="18">
    <location>
        <begin position="767"/>
        <end position="784"/>
    </location>
</feature>
<keyword evidence="14 18" id="KW-1133">Transmembrane helix</keyword>
<dbReference type="SUPFAM" id="SSF56784">
    <property type="entry name" value="HAD-like"/>
    <property type="match status" value="1"/>
</dbReference>
<dbReference type="FunFam" id="1.20.1110.10:FF:000045">
    <property type="entry name" value="ATPase 4 plasma membrane-type"/>
    <property type="match status" value="1"/>
</dbReference>
<evidence type="ECO:0000256" key="11">
    <source>
        <dbReference type="ARBA" id="ARBA00022840"/>
    </source>
</evidence>
<dbReference type="EC" id="7.1.2.1" evidence="18"/>
<feature type="transmembrane region" description="Helical" evidence="18">
    <location>
        <begin position="244"/>
        <end position="270"/>
    </location>
</feature>
<dbReference type="FunFam" id="2.70.150.10:FF:000004">
    <property type="entry name" value="Plasma membrane ATPase"/>
    <property type="match status" value="1"/>
</dbReference>
<dbReference type="Pfam" id="PF00122">
    <property type="entry name" value="E1-E2_ATPase"/>
    <property type="match status" value="1"/>
</dbReference>
<keyword evidence="15 18" id="KW-0406">Ion transport</keyword>
<feature type="transmembrane region" description="Helical" evidence="18">
    <location>
        <begin position="703"/>
        <end position="722"/>
    </location>
</feature>
<dbReference type="PANTHER" id="PTHR42861">
    <property type="entry name" value="CALCIUM-TRANSPORTING ATPASE"/>
    <property type="match status" value="1"/>
</dbReference>
<comment type="caution">
    <text evidence="20">The sequence shown here is derived from an EMBL/GenBank/DDBJ whole genome shotgun (WGS) entry which is preliminary data.</text>
</comment>
<gene>
    <name evidence="20" type="ORF">STAS_30060</name>
</gene>
<evidence type="ECO:0000313" key="20">
    <source>
        <dbReference type="EMBL" id="GER52605.1"/>
    </source>
</evidence>
<keyword evidence="21" id="KW-1185">Reference proteome</keyword>
<dbReference type="EMBL" id="BKCP01010403">
    <property type="protein sequence ID" value="GER52605.1"/>
    <property type="molecule type" value="Genomic_DNA"/>
</dbReference>
<dbReference type="PRINTS" id="PR00119">
    <property type="entry name" value="CATATPASE"/>
</dbReference>
<keyword evidence="8" id="KW-0479">Metal-binding</keyword>
<evidence type="ECO:0000256" key="4">
    <source>
        <dbReference type="ARBA" id="ARBA00022448"/>
    </source>
</evidence>
<evidence type="ECO:0000256" key="9">
    <source>
        <dbReference type="ARBA" id="ARBA00022741"/>
    </source>
</evidence>
<keyword evidence="12 18" id="KW-0460">Magnesium</keyword>
<evidence type="ECO:0000256" key="13">
    <source>
        <dbReference type="ARBA" id="ARBA00022967"/>
    </source>
</evidence>
<comment type="subcellular location">
    <subcellularLocation>
        <location evidence="2 18">Cell membrane</location>
        <topology evidence="2 18">Multi-pass membrane protein</topology>
    </subcellularLocation>
</comment>
<dbReference type="InterPro" id="IPR059000">
    <property type="entry name" value="ATPase_P-type_domA"/>
</dbReference>
<dbReference type="InterPro" id="IPR036412">
    <property type="entry name" value="HAD-like_sf"/>
</dbReference>
<comment type="similarity">
    <text evidence="3 18">Belongs to the cation transport ATPase (P-type) (TC 3.A.3) family. Type IIIA subfamily.</text>
</comment>
<dbReference type="PROSITE" id="PS00154">
    <property type="entry name" value="ATPASE_E1_E2"/>
    <property type="match status" value="1"/>
</dbReference>
<evidence type="ECO:0000256" key="12">
    <source>
        <dbReference type="ARBA" id="ARBA00022842"/>
    </source>
</evidence>
<name>A0A5A7R4L1_STRAF</name>
<dbReference type="OrthoDB" id="116380at2759"/>
<evidence type="ECO:0000256" key="3">
    <source>
        <dbReference type="ARBA" id="ARBA00008804"/>
    </source>
</evidence>
<evidence type="ECO:0000256" key="14">
    <source>
        <dbReference type="ARBA" id="ARBA00022989"/>
    </source>
</evidence>
<keyword evidence="5" id="KW-1003">Cell membrane</keyword>
<dbReference type="GO" id="GO:0046872">
    <property type="term" value="F:metal ion binding"/>
    <property type="evidence" value="ECO:0007669"/>
    <property type="project" value="UniProtKB-KW"/>
</dbReference>
<dbReference type="GO" id="GO:0008553">
    <property type="term" value="F:P-type proton-exporting transporter activity"/>
    <property type="evidence" value="ECO:0007669"/>
    <property type="project" value="UniProtKB-UniRule"/>
</dbReference>
<dbReference type="GO" id="GO:0005886">
    <property type="term" value="C:plasma membrane"/>
    <property type="evidence" value="ECO:0007669"/>
    <property type="project" value="UniProtKB-SubCell"/>
</dbReference>
<keyword evidence="9 18" id="KW-0547">Nucleotide-binding</keyword>
<evidence type="ECO:0000256" key="17">
    <source>
        <dbReference type="ARBA" id="ARBA00048122"/>
    </source>
</evidence>